<dbReference type="CDD" id="cd17300">
    <property type="entry name" value="PIPKc_PIKfyve"/>
    <property type="match status" value="1"/>
</dbReference>
<feature type="compositionally biased region" description="Pro residues" evidence="18">
    <location>
        <begin position="1060"/>
        <end position="1080"/>
    </location>
</feature>
<evidence type="ECO:0000256" key="1">
    <source>
        <dbReference type="ARBA" id="ARBA00000768"/>
    </source>
</evidence>
<evidence type="ECO:0000256" key="16">
    <source>
        <dbReference type="PROSITE-ProRule" id="PRU00091"/>
    </source>
</evidence>
<feature type="domain" description="FYVE-type" evidence="19">
    <location>
        <begin position="567"/>
        <end position="638"/>
    </location>
</feature>
<evidence type="ECO:0000256" key="9">
    <source>
        <dbReference type="ARBA" id="ARBA00022753"/>
    </source>
</evidence>
<protein>
    <recommendedName>
        <fullName evidence="4">1-phosphatidylinositol-3-phosphate 5-kinase</fullName>
        <ecNumber evidence="4">2.7.1.150</ecNumber>
    </recommendedName>
    <alternativeName>
        <fullName evidence="15">Type III PIP kinase</fullName>
    </alternativeName>
</protein>
<feature type="compositionally biased region" description="Low complexity" evidence="18">
    <location>
        <begin position="222"/>
        <end position="241"/>
    </location>
</feature>
<evidence type="ECO:0000256" key="14">
    <source>
        <dbReference type="ARBA" id="ARBA00022840"/>
    </source>
</evidence>
<feature type="compositionally biased region" description="Basic and acidic residues" evidence="18">
    <location>
        <begin position="2006"/>
        <end position="2020"/>
    </location>
</feature>
<dbReference type="InterPro" id="IPR044769">
    <property type="entry name" value="PIKfyve_PIPKc"/>
</dbReference>
<dbReference type="Gene3D" id="3.30.40.10">
    <property type="entry name" value="Zinc/RING finger domain, C3HC4 (zinc finger)"/>
    <property type="match status" value="1"/>
</dbReference>
<dbReference type="PROSITE" id="PS51455">
    <property type="entry name" value="PIPK"/>
    <property type="match status" value="1"/>
</dbReference>
<dbReference type="EC" id="2.7.1.150" evidence="4"/>
<dbReference type="Gene3D" id="3.30.810.10">
    <property type="entry name" value="2-Layer Sandwich"/>
    <property type="match status" value="1"/>
</dbReference>
<sequence length="2670" mass="300854">MVEQASIPTQNKVLTGAPSIKMVRQLSNSNNSDDEGITEPSAIISKKQQDFISFPLIADPEVPNNKSFSGLISKTLRKVTNNATKLVENYSGTSHDLSTPKHIESSESITSIAHGDQHLTSIAHGNQHLSSVGSRPVANETDSRILPSSIAHIDKSDENFLQDPVSNIQTDKDVTINQRHMVNDATANQRQMVNDATINQRQMVNEATINQRQMAKEEQSRPKAQPSQAQSLSQLAKLTQKSGLHHIPESIQSSSSLSTTNKVHKVSKEVSGSKVTSDNKSLRLSNLQFPKSQSINPSATSSVVNINASATVDVPESSASNNTSISSSKNRDQGRAQQDLDSKTKKPSLKKKISTMFNNLPNDIEFSEDSASDSDTMDDIVENELPVVVQKGASATTASATTASATTTTTTAAAAATATATATTTATATIAPNSSNGTTTPPSKTNTKTQFQYDFGSRYSGSIAKSSPVKAEIKNKATFTTKTVGQSPTLSSFQALQEKNHNASKKKSSNFSSIILDNAKTIINQNIGAVASSTSSIVGKKKKKKPKRVSENPLKNGGIPRKYWMNDDFVVDCLNCFKPFTAFRRKHHCRFCGQIFCSDCMLFVSYTQHRDERNNITQNKKPYNDKLRVCKPCYSDVIIYLSDASSGSETEEEGELATEELQTPEKKSGDHLIPNNPLMRVRSLSLSSLYRGSLQGDDINKSGSQNGASNETSSMKDGSSPWHGHFIYPDESIKSNPKQAPRMAIPTTRAGESVEIPIVRNSFTNSSILRNFNKNSTSNYKIEALSSRNTTQHPHMNLVTPATQHSLLQRQYHSHQYPHASFETPVSSKTWLKAAQGTNNTGIFMSRSFDNASTLYSNFITRKPSFKQKLHSETRNPDAMNCSYEENDGHHTDTESTDSASEEELNGIENGLSETNSEEEDNNAMSLYASLNDSYKYGSTPLAQNNYIYGSSTTSVPTLGEFPALKSFLGDKLELNQPVSNNANTPNVLFADTQRRPENIRSRARANASLQRMKSRRQSRATRNVSILTHNNIRLPSMESPNHRSHFTSQLVPVSSSSSPPQPPALSPPQPPPQPPPPPLTTFALPENTIRSNLTSTISHADTYSDSNSSLSNQNGTEISQIETGMSTSTVLEPRSNNIDYFTYDSSQSPVREGMNLESNFSKFDRPELYKKHLKDVLKQSLDDCDVIDHQDKWMSVLNRVLSNVNLIKLTDTLDIRQYVKIKRILGGKIEQTSIIEGLFMTKDVDSKRMSTVIENPRIALLMFPVEYLKQREQFISLRIIHAQQSVYITNLVSRIISLEPDIIVVGDTVCGLAEKLLEEAGITAISNVKPQVIERISRYTNADIFQSVNDLFFKKGNLGRCAKFEVKRYKYQNIVKTFTFFSGTNIQSGFSICLRGGDEELLGSIKYTAETLTPGYLNARYEKSFFGNMLLCFDFDNLNKCENLVMVNDILDELQNSEYWGKIEPGLDSGEEVIKYIDLFNTRKLSLSPCVQFSLPTPLVNLVVSYRNYFQSFVRDKSLQELADVGTVDSSIMENLNITVTSADLPRKDKDLLEILKCTSAHQLKLALTELQTRARIWSNCVKYTSYQLIPIFHRNIYFLHSTISIKHATPCSGPNIVVVDYYTDNDKCLGLFLDQTINDSSRVCDECGELLFDHYKTYVHGNAKIDFITEEYDIKLSDNGDGNGITTQGKNQRIMWSYCKECNYVTPIMAMSDETYYLSIGKFFELNFYGQNVKGGCEHDYFKNYVKCFGFNDLIIRIEYSKIDNYEIVVPKKQLQFIVDIDIKLKLEAFKSIKSKAQAFFDSILNRLNRVKLDTFVKAEDGTKEISELKKKVSIDSQMIYNKLQQKYEDISVTSFLELNSIYRDLQKLGVIWDNEFNDFEKKYLPNESEVNKITQFHLRKFLMDKHSDKAVDETELPKGDGDDKRLEKVDFQQPAKDTATPNHSSLPVSEQAIPRSQTSANAATTITLEKSKTLKDDDESGGKMNWNGNRNELDSTRLLPEFVPRKPKEVQDDRRPSDPNLEFKMFPANSLYGQTSNISERISKWEQTASETSTMKPNEIDLTRMASDSSLNTVIPSQNKVIHLANFFDKMYYDQISLEFSKQREFEMKKRSRIKAQPILDSKPIVKIYNKIEDVVGDSELDEKKKNTESESEAKSKSKQDDGKDKEEQPSQPKQVDIPEKQSLLKSLTNFWADRSATLWEPLAYPLESHEHTFADSDVIVREDEPSSLVAFCLSSNDYTQKMKSLYEQGEVDPSESKDDLRPKKSTIIDYSKSQEPQSEVVVAADGNHLGSSQHQHSIEEQNEEGLEDNDNRDVNVETSSKENSSDNLNRYKDFGFGLNSNDKKKHIQFAKIEKKFKQKNPQTFGKESHLEAVLNKKESNHLKYQFSDGNTNLSCKIFYSEQFQALRRLCGVQDSFIQSLSRCVKWQSNGGKSGSSFLKTLDNRYIVKELSKSELESFVSIAPFYFKYIGQSMFYTLTTAIAKIFGFYQVEIKNNTTGKLFKMDFLIMENLFYNHKTTRIFDLKGSMRNRHVQQTGKENEVLLDENMIEYIYESPVFVKEQSKKLLRGCLFNDTSFLSAMDVMDYSLVIGIDDTTKKLYIGIIDWLRTFTWDKKVENWVKGNNLIGGGKKGKDPTIVTPKQYRIRFREAMERYILEVPDIWYEGSK</sequence>
<keyword evidence="10 16" id="KW-0863">Zinc-finger</keyword>
<evidence type="ECO:0000313" key="21">
    <source>
        <dbReference type="EMBL" id="KAI3404415.2"/>
    </source>
</evidence>
<dbReference type="GO" id="GO:0000329">
    <property type="term" value="C:fungal-type vacuole membrane"/>
    <property type="evidence" value="ECO:0007669"/>
    <property type="project" value="TreeGrafter"/>
</dbReference>
<evidence type="ECO:0000256" key="4">
    <source>
        <dbReference type="ARBA" id="ARBA00012009"/>
    </source>
</evidence>
<dbReference type="SUPFAM" id="SSF56104">
    <property type="entry name" value="SAICAR synthase-like"/>
    <property type="match status" value="1"/>
</dbReference>
<dbReference type="PANTHER" id="PTHR45748:SF7">
    <property type="entry name" value="1-PHOSPHATIDYLINOSITOL 3-PHOSPHATE 5-KINASE-RELATED"/>
    <property type="match status" value="1"/>
</dbReference>
<dbReference type="InterPro" id="IPR013083">
    <property type="entry name" value="Znf_RING/FYVE/PHD"/>
</dbReference>
<dbReference type="InterPro" id="IPR011011">
    <property type="entry name" value="Znf_FYVE_PHD"/>
</dbReference>
<dbReference type="FunFam" id="3.30.40.10:FF:000510">
    <property type="entry name" value="Phosphatidylinositol 3,5-kinase"/>
    <property type="match status" value="1"/>
</dbReference>
<evidence type="ECO:0000256" key="10">
    <source>
        <dbReference type="ARBA" id="ARBA00022771"/>
    </source>
</evidence>
<evidence type="ECO:0000256" key="6">
    <source>
        <dbReference type="ARBA" id="ARBA00022679"/>
    </source>
</evidence>
<dbReference type="GO" id="GO:0010008">
    <property type="term" value="C:endosome membrane"/>
    <property type="evidence" value="ECO:0007669"/>
    <property type="project" value="TreeGrafter"/>
</dbReference>
<keyword evidence="5" id="KW-0963">Cytoplasm</keyword>
<dbReference type="SMART" id="SM00330">
    <property type="entry name" value="PIPKc"/>
    <property type="match status" value="1"/>
</dbReference>
<feature type="region of interest" description="Disordered" evidence="18">
    <location>
        <begin position="534"/>
        <end position="554"/>
    </location>
</feature>
<feature type="compositionally biased region" description="Basic and acidic residues" evidence="18">
    <location>
        <begin position="2313"/>
        <end position="2330"/>
    </location>
</feature>
<feature type="region of interest" description="Disordered" evidence="18">
    <location>
        <begin position="645"/>
        <end position="676"/>
    </location>
</feature>
<keyword evidence="8 17" id="KW-0547">Nucleotide-binding</keyword>
<keyword evidence="6 17" id="KW-0808">Transferase</keyword>
<keyword evidence="13" id="KW-0862">Zinc</keyword>
<comment type="subcellular location">
    <subcellularLocation>
        <location evidence="3">Cytoplasm</location>
    </subcellularLocation>
    <subcellularLocation>
        <location evidence="2">Endosome</location>
    </subcellularLocation>
</comment>
<feature type="compositionally biased region" description="Polar residues" evidence="18">
    <location>
        <begin position="701"/>
        <end position="717"/>
    </location>
</feature>
<feature type="compositionally biased region" description="Polar residues" evidence="18">
    <location>
        <begin position="1942"/>
        <end position="1971"/>
    </location>
</feature>
<reference evidence="21" key="1">
    <citation type="journal article" date="2022" name="DNA Res.">
        <title>Genome analysis of five recently described species of the CUG-Ser clade uncovers Candida theae as a new hybrid lineage with pathogenic potential in the Candida parapsilosis species complex.</title>
        <authorList>
            <person name="Mixao V."/>
            <person name="Del Olmo V."/>
            <person name="Hegedusova E."/>
            <person name="Saus E."/>
            <person name="Pryszcz L."/>
            <person name="Cillingova A."/>
            <person name="Nosek J."/>
            <person name="Gabaldon T."/>
        </authorList>
    </citation>
    <scope>NUCLEOTIDE SEQUENCE</scope>
    <source>
        <strain evidence="21">CBS 10844</strain>
    </source>
</reference>
<keyword evidence="9" id="KW-0967">Endosome</keyword>
<feature type="compositionally biased region" description="Polar residues" evidence="18">
    <location>
        <begin position="1021"/>
        <end position="1034"/>
    </location>
</feature>
<feature type="domain" description="PIPK" evidence="20">
    <location>
        <begin position="2324"/>
        <end position="2658"/>
    </location>
</feature>
<feature type="compositionally biased region" description="Basic and acidic residues" evidence="18">
    <location>
        <begin position="329"/>
        <end position="344"/>
    </location>
</feature>
<feature type="region of interest" description="Disordered" evidence="18">
    <location>
        <begin position="1935"/>
        <end position="2023"/>
    </location>
</feature>
<dbReference type="Gene3D" id="3.30.800.10">
    <property type="entry name" value="Phosphatidylinositol Phosphate Kinase II Beta"/>
    <property type="match status" value="1"/>
</dbReference>
<dbReference type="GO" id="GO:0005524">
    <property type="term" value="F:ATP binding"/>
    <property type="evidence" value="ECO:0007669"/>
    <property type="project" value="UniProtKB-UniRule"/>
</dbReference>
<evidence type="ECO:0000256" key="2">
    <source>
        <dbReference type="ARBA" id="ARBA00004177"/>
    </source>
</evidence>
<dbReference type="InterPro" id="IPR002498">
    <property type="entry name" value="PInositol-4-P-4/5-kinase_core"/>
</dbReference>
<keyword evidence="22" id="KW-1185">Reference proteome</keyword>
<evidence type="ECO:0000259" key="20">
    <source>
        <dbReference type="PROSITE" id="PS51455"/>
    </source>
</evidence>
<proteinExistence type="predicted"/>
<dbReference type="FunFam" id="3.30.800.10:FF:000005">
    <property type="entry name" value="1-phosphatidylinositol-3-phosphate 5-kinase (Fab1)"/>
    <property type="match status" value="1"/>
</dbReference>
<dbReference type="SUPFAM" id="SSF57903">
    <property type="entry name" value="FYVE/PHD zinc finger"/>
    <property type="match status" value="1"/>
</dbReference>
<evidence type="ECO:0000313" key="22">
    <source>
        <dbReference type="Proteomes" id="UP001202479"/>
    </source>
</evidence>
<feature type="region of interest" description="Disordered" evidence="18">
    <location>
        <begin position="695"/>
        <end position="740"/>
    </location>
</feature>
<accession>A0AAI9SXJ6</accession>
<evidence type="ECO:0000256" key="7">
    <source>
        <dbReference type="ARBA" id="ARBA00022723"/>
    </source>
</evidence>
<evidence type="ECO:0000256" key="3">
    <source>
        <dbReference type="ARBA" id="ARBA00004496"/>
    </source>
</evidence>
<feature type="region of interest" description="Disordered" evidence="18">
    <location>
        <begin position="214"/>
        <end position="279"/>
    </location>
</feature>
<evidence type="ECO:0000256" key="12">
    <source>
        <dbReference type="ARBA" id="ARBA00022786"/>
    </source>
</evidence>
<evidence type="ECO:0000256" key="11">
    <source>
        <dbReference type="ARBA" id="ARBA00022777"/>
    </source>
</evidence>
<dbReference type="Pfam" id="PF00118">
    <property type="entry name" value="Cpn60_TCP1"/>
    <property type="match status" value="1"/>
</dbReference>
<dbReference type="InterPro" id="IPR027409">
    <property type="entry name" value="GroEL-like_apical_dom_sf"/>
</dbReference>
<evidence type="ECO:0000256" key="5">
    <source>
        <dbReference type="ARBA" id="ARBA00022490"/>
    </source>
</evidence>
<dbReference type="Pfam" id="PF01363">
    <property type="entry name" value="FYVE"/>
    <property type="match status" value="1"/>
</dbReference>
<feature type="region of interest" description="Disordered" evidence="18">
    <location>
        <begin position="2294"/>
        <end position="2330"/>
    </location>
</feature>
<keyword evidence="12" id="KW-0833">Ubl conjugation pathway</keyword>
<dbReference type="GO" id="GO:0046854">
    <property type="term" value="P:phosphatidylinositol phosphate biosynthetic process"/>
    <property type="evidence" value="ECO:0007669"/>
    <property type="project" value="TreeGrafter"/>
</dbReference>
<comment type="caution">
    <text evidence="21">The sequence shown here is derived from an EMBL/GenBank/DDBJ whole genome shotgun (WGS) entry which is preliminary data.</text>
</comment>
<keyword evidence="14 17" id="KW-0067">ATP-binding</keyword>
<comment type="catalytic activity">
    <reaction evidence="1">
        <text>a 1,2-diacyl-sn-glycero-3-phospho-(1D-myo-inositol-3-phosphate) + ATP = a 1,2-diacyl-sn-glycero-3-phospho-(1D-myo-inositol-3,5-bisphosphate) + ADP + H(+)</text>
        <dbReference type="Rhea" id="RHEA:13609"/>
        <dbReference type="ChEBI" id="CHEBI:15378"/>
        <dbReference type="ChEBI" id="CHEBI:30616"/>
        <dbReference type="ChEBI" id="CHEBI:57923"/>
        <dbReference type="ChEBI" id="CHEBI:58088"/>
        <dbReference type="ChEBI" id="CHEBI:456216"/>
        <dbReference type="EC" id="2.7.1.150"/>
    </reaction>
</comment>
<feature type="region of interest" description="Disordered" evidence="18">
    <location>
        <begin position="867"/>
        <end position="906"/>
    </location>
</feature>
<feature type="compositionally biased region" description="Low complexity" evidence="18">
    <location>
        <begin position="1049"/>
        <end position="1059"/>
    </location>
</feature>
<dbReference type="InterPro" id="IPR000306">
    <property type="entry name" value="Znf_FYVE"/>
</dbReference>
<evidence type="ECO:0000259" key="19">
    <source>
        <dbReference type="PROSITE" id="PS50178"/>
    </source>
</evidence>
<dbReference type="Proteomes" id="UP001202479">
    <property type="component" value="Unassembled WGS sequence"/>
</dbReference>
<dbReference type="InterPro" id="IPR027483">
    <property type="entry name" value="PInositol-4-P-4/5-kinase_C_sf"/>
</dbReference>
<name>A0AAI9SXJ6_9ASCO</name>
<dbReference type="EMBL" id="JAHUZD010000103">
    <property type="protein sequence ID" value="KAI3404415.2"/>
    <property type="molecule type" value="Genomic_DNA"/>
</dbReference>
<dbReference type="GeneID" id="73380429"/>
<dbReference type="InterPro" id="IPR002423">
    <property type="entry name" value="Cpn60/GroEL/TCP-1"/>
</dbReference>
<evidence type="ECO:0000256" key="18">
    <source>
        <dbReference type="SAM" id="MobiDB-lite"/>
    </source>
</evidence>
<evidence type="ECO:0000256" key="17">
    <source>
        <dbReference type="PROSITE-ProRule" id="PRU00781"/>
    </source>
</evidence>
<evidence type="ECO:0000256" key="13">
    <source>
        <dbReference type="ARBA" id="ARBA00022833"/>
    </source>
</evidence>
<dbReference type="Pfam" id="PF01504">
    <property type="entry name" value="PIP5K"/>
    <property type="match status" value="1"/>
</dbReference>
<organism evidence="21 22">
    <name type="scientific">Candida oxycetoniae</name>
    <dbReference type="NCBI Taxonomy" id="497107"/>
    <lineage>
        <taxon>Eukaryota</taxon>
        <taxon>Fungi</taxon>
        <taxon>Dikarya</taxon>
        <taxon>Ascomycota</taxon>
        <taxon>Saccharomycotina</taxon>
        <taxon>Pichiomycetes</taxon>
        <taxon>Debaryomycetaceae</taxon>
        <taxon>Candida/Lodderomyces clade</taxon>
        <taxon>Candida</taxon>
    </lineage>
</organism>
<dbReference type="InterPro" id="IPR017455">
    <property type="entry name" value="Znf_FYVE-rel"/>
</dbReference>
<dbReference type="PANTHER" id="PTHR45748">
    <property type="entry name" value="1-PHOSPHATIDYLINOSITOL 3-PHOSPHATE 5-KINASE-RELATED"/>
    <property type="match status" value="1"/>
</dbReference>
<dbReference type="FunFam" id="3.30.810.10:FF:000001">
    <property type="entry name" value="1-phosphatidylinositol 3-phosphate 5-kinase FAB1"/>
    <property type="match status" value="1"/>
</dbReference>
<evidence type="ECO:0000256" key="15">
    <source>
        <dbReference type="ARBA" id="ARBA00075294"/>
    </source>
</evidence>
<feature type="compositionally biased region" description="Acidic residues" evidence="18">
    <location>
        <begin position="649"/>
        <end position="658"/>
    </location>
</feature>
<feature type="region of interest" description="Disordered" evidence="18">
    <location>
        <begin position="313"/>
        <end position="351"/>
    </location>
</feature>
<dbReference type="PROSITE" id="PS50178">
    <property type="entry name" value="ZF_FYVE"/>
    <property type="match status" value="1"/>
</dbReference>
<keyword evidence="7" id="KW-0479">Metal-binding</keyword>
<feature type="region of interest" description="Disordered" evidence="18">
    <location>
        <begin position="428"/>
        <end position="449"/>
    </location>
</feature>
<dbReference type="GO" id="GO:0008270">
    <property type="term" value="F:zinc ion binding"/>
    <property type="evidence" value="ECO:0007669"/>
    <property type="project" value="UniProtKB-KW"/>
</dbReference>
<feature type="region of interest" description="Disordered" evidence="18">
    <location>
        <begin position="994"/>
        <end position="1085"/>
    </location>
</feature>
<dbReference type="FunFam" id="3.50.7.10:FF:000007">
    <property type="entry name" value="1-phosphatidylinositol 3-phosphate 5-kinase isoform X1"/>
    <property type="match status" value="1"/>
</dbReference>
<dbReference type="SUPFAM" id="SSF52029">
    <property type="entry name" value="GroEL apical domain-like"/>
    <property type="match status" value="1"/>
</dbReference>
<dbReference type="GO" id="GO:0032266">
    <property type="term" value="F:phosphatidylinositol-3-phosphate binding"/>
    <property type="evidence" value="ECO:0007669"/>
    <property type="project" value="UniProtKB-ARBA"/>
</dbReference>
<keyword evidence="11 17" id="KW-0418">Kinase</keyword>
<feature type="region of interest" description="Disordered" evidence="18">
    <location>
        <begin position="2145"/>
        <end position="2183"/>
    </location>
</feature>
<dbReference type="InterPro" id="IPR027484">
    <property type="entry name" value="PInositol-4-P-5-kinase_N"/>
</dbReference>
<feature type="compositionally biased region" description="Basic and acidic residues" evidence="18">
    <location>
        <begin position="2145"/>
        <end position="2172"/>
    </location>
</feature>
<dbReference type="GO" id="GO:0000285">
    <property type="term" value="F:1-phosphatidylinositol-3-phosphate 5-kinase activity"/>
    <property type="evidence" value="ECO:0007669"/>
    <property type="project" value="UniProtKB-EC"/>
</dbReference>
<dbReference type="RefSeq" id="XP_049180160.1">
    <property type="nucleotide sequence ID" value="XM_049324081.1"/>
</dbReference>
<evidence type="ECO:0000256" key="8">
    <source>
        <dbReference type="ARBA" id="ARBA00022741"/>
    </source>
</evidence>
<gene>
    <name evidence="21" type="ORF">KGF56_002812</name>
</gene>
<feature type="compositionally biased region" description="Low complexity" evidence="18">
    <location>
        <begin position="317"/>
        <end position="328"/>
    </location>
</feature>
<dbReference type="SMART" id="SM00064">
    <property type="entry name" value="FYVE"/>
    <property type="match status" value="1"/>
</dbReference>
<dbReference type="Gene3D" id="3.50.7.10">
    <property type="entry name" value="GroEL"/>
    <property type="match status" value="1"/>
</dbReference>